<dbReference type="Proteomes" id="UP000254116">
    <property type="component" value="Unassembled WGS sequence"/>
</dbReference>
<dbReference type="EMBL" id="KF831355">
    <property type="protein sequence ID" value="AIU96670.1"/>
    <property type="molecule type" value="Genomic_DNA"/>
</dbReference>
<evidence type="ECO:0000256" key="1">
    <source>
        <dbReference type="SAM" id="Phobius"/>
    </source>
</evidence>
<evidence type="ECO:0000313" key="2">
    <source>
        <dbReference type="EMBL" id="ACZ58698.1"/>
    </source>
</evidence>
<evidence type="ECO:0000313" key="7">
    <source>
        <dbReference type="Proteomes" id="UP000254116"/>
    </source>
</evidence>
<evidence type="ECO:0000313" key="4">
    <source>
        <dbReference type="EMBL" id="ACZ66230.1"/>
    </source>
</evidence>
<dbReference type="AlphaFoldDB" id="D2J7E9"/>
<reference evidence="5" key="3">
    <citation type="journal article" date="2014" name="PLoS ONE">
        <title>Beyond the Chromosome: The Prevalence of Unique Extra-Chromosomal Bacteriophages with Integrated Virulence Genes in Pathogenic Staphylococcus aureus.</title>
        <authorList>
            <person name="Utter B."/>
            <person name="Deutsch D.R."/>
            <person name="Schuch R."/>
            <person name="Winer B.Y."/>
            <person name="Verratti K."/>
            <person name="Bishop-Lilly K."/>
            <person name="Sozhamannan S."/>
            <person name="Fischetti V.A."/>
        </authorList>
    </citation>
    <scope>NUCLEOTIDE SEQUENCE</scope>
    <source>
        <strain evidence="5">A960649</strain>
        <plasmid evidence="5">pBU108a</plasmid>
    </source>
</reference>
<protein>
    <submittedName>
        <fullName evidence="2">Uncharacterized protein</fullName>
    </submittedName>
</protein>
<dbReference type="EMBL" id="UHBY01000001">
    <property type="protein sequence ID" value="SUL28533.1"/>
    <property type="molecule type" value="Genomic_DNA"/>
</dbReference>
<dbReference type="RefSeq" id="WP_000481731.1">
    <property type="nucleotide sequence ID" value="NC_013325.1"/>
</dbReference>
<dbReference type="EMBL" id="GQ900391">
    <property type="protein sequence ID" value="ACZ58745.1"/>
    <property type="molecule type" value="Genomic_DNA"/>
</dbReference>
<dbReference type="EMBL" id="GQ900389">
    <property type="protein sequence ID" value="ACZ58698.1"/>
    <property type="molecule type" value="Genomic_DNA"/>
</dbReference>
<proteinExistence type="predicted"/>
<reference evidence="2" key="1">
    <citation type="submission" date="2009-08" db="EMBL/GenBank/DDBJ databases">
        <authorList>
            <person name="Gill J."/>
            <person name="Borman J."/>
            <person name="Shetty J."/>
            <person name="Hostetler J."/>
            <person name="Durkin S."/>
            <person name="Montgomery B."/>
        </authorList>
    </citation>
    <scope>NUCLEOTIDE SEQUENCE</scope>
    <source>
        <strain evidence="2">WB43S</strain>
        <strain evidence="3">WBG8381</strain>
        <plasmid evidence="2">pWBG745</plasmid>
        <plasmid evidence="4">pWBG748</plasmid>
        <plasmid evidence="3">pWBG749</plasmid>
    </source>
</reference>
<evidence type="ECO:0000313" key="5">
    <source>
        <dbReference type="EMBL" id="AIU96670.1"/>
    </source>
</evidence>
<geneLocation type="plasmid" evidence="3">
    <name>pWBG749</name>
</geneLocation>
<accession>D2J7E9</accession>
<dbReference type="EMBL" id="GQ915265">
    <property type="protein sequence ID" value="ACZ66230.1"/>
    <property type="molecule type" value="Genomic_DNA"/>
</dbReference>
<keyword evidence="1" id="KW-0812">Transmembrane</keyword>
<gene>
    <name evidence="6" type="ORF">NCTC10702_00021</name>
    <name evidence="2" type="ORF">SAP028A_047</name>
    <name evidence="4" type="ORF">SAP030A_034</name>
    <name evidence="3" type="ORF">SAP031A_003</name>
</gene>
<evidence type="ECO:0000313" key="6">
    <source>
        <dbReference type="EMBL" id="SUL28533.1"/>
    </source>
</evidence>
<geneLocation type="plasmid" evidence="4">
    <name>pWBG748</name>
</geneLocation>
<sequence>MFNGLNEKIVALINDAQPLIITLLALSIFVSGAVMMFGDTGVRWAKRTLIGAIIGAVLSGGALVYARSFKKIVNVSAVFPSATETKFAVIDTLQIIFM</sequence>
<evidence type="ECO:0000313" key="3">
    <source>
        <dbReference type="EMBL" id="ACZ58745.1"/>
    </source>
</evidence>
<keyword evidence="1" id="KW-1133">Transmembrane helix</keyword>
<name>D2J7E9_STAAU</name>
<feature type="transmembrane region" description="Helical" evidence="1">
    <location>
        <begin position="49"/>
        <end position="66"/>
    </location>
</feature>
<keyword evidence="2" id="KW-0614">Plasmid</keyword>
<feature type="transmembrane region" description="Helical" evidence="1">
    <location>
        <begin position="20"/>
        <end position="37"/>
    </location>
</feature>
<reference evidence="6 7" key="4">
    <citation type="submission" date="2018-06" db="EMBL/GenBank/DDBJ databases">
        <authorList>
            <consortium name="Pathogen Informatics"/>
            <person name="Doyle S."/>
        </authorList>
    </citation>
    <scope>NUCLEOTIDE SEQUENCE [LARGE SCALE GENOMIC DNA]</scope>
    <source>
        <strain evidence="6 7">NCTC10702</strain>
    </source>
</reference>
<organism evidence="2">
    <name type="scientific">Staphylococcus aureus</name>
    <dbReference type="NCBI Taxonomy" id="1280"/>
    <lineage>
        <taxon>Bacteria</taxon>
        <taxon>Bacillati</taxon>
        <taxon>Bacillota</taxon>
        <taxon>Bacilli</taxon>
        <taxon>Bacillales</taxon>
        <taxon>Staphylococcaceae</taxon>
        <taxon>Staphylococcus</taxon>
    </lineage>
</organism>
<reference evidence="2" key="2">
    <citation type="submission" date="2009-12" db="EMBL/GenBank/DDBJ databases">
        <authorList>
            <person name="Summers A.O."/>
            <person name="Shearer J."/>
            <person name="Wireman J."/>
        </authorList>
    </citation>
    <scope>NUCLEOTIDE SEQUENCE</scope>
    <source>
        <strain evidence="2">WB43S</strain>
        <strain evidence="3">WBG8381</strain>
        <plasmid evidence="2">pWBG745</plasmid>
        <plasmid evidence="4">pWBG748</plasmid>
        <plasmid evidence="3">pWBG749</plasmid>
    </source>
</reference>
<keyword evidence="1" id="KW-0472">Membrane</keyword>
<geneLocation type="plasmid" evidence="5">
    <name>pBU108a</name>
</geneLocation>
<dbReference type="PATRIC" id="fig|1280.4347.peg.25"/>
<geneLocation type="plasmid" evidence="2">
    <name>pWBG745</name>
</geneLocation>